<dbReference type="SUPFAM" id="SSF49899">
    <property type="entry name" value="Concanavalin A-like lectins/glucanases"/>
    <property type="match status" value="2"/>
</dbReference>
<dbReference type="FunFam" id="2.60.120.200:FF:000124">
    <property type="entry name" value="Galectin-4"/>
    <property type="match status" value="1"/>
</dbReference>
<dbReference type="SMART" id="SM00276">
    <property type="entry name" value="GLECT"/>
    <property type="match status" value="2"/>
</dbReference>
<dbReference type="GO" id="GO:0030246">
    <property type="term" value="F:carbohydrate binding"/>
    <property type="evidence" value="ECO:0007669"/>
    <property type="project" value="UniProtKB-UniRule"/>
</dbReference>
<keyword evidence="2" id="KW-0677">Repeat</keyword>
<dbReference type="SMART" id="SM00908">
    <property type="entry name" value="Gal-bind_lectin"/>
    <property type="match status" value="2"/>
</dbReference>
<feature type="domain" description="Galectin" evidence="4">
    <location>
        <begin position="17"/>
        <end position="150"/>
    </location>
</feature>
<evidence type="ECO:0000256" key="3">
    <source>
        <dbReference type="RuleBase" id="RU102079"/>
    </source>
</evidence>
<keyword evidence="6" id="KW-1185">Reference proteome</keyword>
<evidence type="ECO:0000256" key="1">
    <source>
        <dbReference type="ARBA" id="ARBA00022734"/>
    </source>
</evidence>
<evidence type="ECO:0000259" key="4">
    <source>
        <dbReference type="PROSITE" id="PS51304"/>
    </source>
</evidence>
<dbReference type="GO" id="GO:0005737">
    <property type="term" value="C:cytoplasm"/>
    <property type="evidence" value="ECO:0007669"/>
    <property type="project" value="TreeGrafter"/>
</dbReference>
<dbReference type="InterPro" id="IPR044156">
    <property type="entry name" value="Galectin-like"/>
</dbReference>
<reference evidence="5 6" key="1">
    <citation type="submission" date="2024-04" db="EMBL/GenBank/DDBJ databases">
        <authorList>
            <person name="Waldvogel A.-M."/>
            <person name="Schoenle A."/>
        </authorList>
    </citation>
    <scope>NUCLEOTIDE SEQUENCE [LARGE SCALE GENOMIC DNA]</scope>
</reference>
<evidence type="ECO:0000313" key="5">
    <source>
        <dbReference type="EMBL" id="CAL1574952.1"/>
    </source>
</evidence>
<dbReference type="EMBL" id="OZ035834">
    <property type="protein sequence ID" value="CAL1574952.1"/>
    <property type="molecule type" value="Genomic_DNA"/>
</dbReference>
<name>A0AAV2JBS3_KNICA</name>
<protein>
    <recommendedName>
        <fullName evidence="3">Galectin</fullName>
    </recommendedName>
</protein>
<dbReference type="InterPro" id="IPR001079">
    <property type="entry name" value="Galectin_CRD"/>
</dbReference>
<dbReference type="CDD" id="cd00070">
    <property type="entry name" value="GLECT"/>
    <property type="match status" value="2"/>
</dbReference>
<dbReference type="FunFam" id="2.60.120.200:FF:000023">
    <property type="entry name" value="Galectin"/>
    <property type="match status" value="1"/>
</dbReference>
<dbReference type="Proteomes" id="UP001497482">
    <property type="component" value="Chromosome 12"/>
</dbReference>
<evidence type="ECO:0000313" key="6">
    <source>
        <dbReference type="Proteomes" id="UP001497482"/>
    </source>
</evidence>
<feature type="domain" description="Galectin" evidence="4">
    <location>
        <begin position="166"/>
        <end position="296"/>
    </location>
</feature>
<organism evidence="5 6">
    <name type="scientific">Knipowitschia caucasica</name>
    <name type="common">Caucasian dwarf goby</name>
    <name type="synonym">Pomatoschistus caucasicus</name>
    <dbReference type="NCBI Taxonomy" id="637954"/>
    <lineage>
        <taxon>Eukaryota</taxon>
        <taxon>Metazoa</taxon>
        <taxon>Chordata</taxon>
        <taxon>Craniata</taxon>
        <taxon>Vertebrata</taxon>
        <taxon>Euteleostomi</taxon>
        <taxon>Actinopterygii</taxon>
        <taxon>Neopterygii</taxon>
        <taxon>Teleostei</taxon>
        <taxon>Neoteleostei</taxon>
        <taxon>Acanthomorphata</taxon>
        <taxon>Gobiaria</taxon>
        <taxon>Gobiiformes</taxon>
        <taxon>Gobioidei</taxon>
        <taxon>Gobiidae</taxon>
        <taxon>Gobiinae</taxon>
        <taxon>Knipowitschia</taxon>
    </lineage>
</organism>
<accession>A0AAV2JBS3</accession>
<keyword evidence="1 3" id="KW-0430">Lectin</keyword>
<dbReference type="Pfam" id="PF00337">
    <property type="entry name" value="Gal-bind_lectin"/>
    <property type="match status" value="2"/>
</dbReference>
<gene>
    <name evidence="5" type="ORF">KC01_LOCUS6615</name>
</gene>
<dbReference type="InterPro" id="IPR013320">
    <property type="entry name" value="ConA-like_dom_sf"/>
</dbReference>
<sequence>MSVAKAKHRVLNPVVPYTGVIPGGLHPGEVIVVQGSVPQDADSFQVDLSNGCSTKPRSDVALCFRAQFSGPLCVSCNTLQKESWGKEETIHQLPFKLGAPFEALFFIHKNAFKVAVNGTHLLEYKHRMSLNRIDTLSISGNICVSAVGYIPSSAIYSESGDLSLPYKGSMLNGLSPGEHITVKGQVCLYPHSFTINLRSSQNENIALHLNPRIKSSVFIRNSFLSDSWGYEEREVSFFPFSSGEYFEILILCQPHQFKVAVNGSHLFDFRHRVQDLKSIDQMEIMGDVELIDVKVW</sequence>
<dbReference type="Gene3D" id="2.60.120.200">
    <property type="match status" value="2"/>
</dbReference>
<proteinExistence type="predicted"/>
<dbReference type="PANTHER" id="PTHR11346">
    <property type="entry name" value="GALECTIN"/>
    <property type="match status" value="1"/>
</dbReference>
<dbReference type="AlphaFoldDB" id="A0AAV2JBS3"/>
<evidence type="ECO:0000256" key="2">
    <source>
        <dbReference type="ARBA" id="ARBA00022737"/>
    </source>
</evidence>
<dbReference type="PROSITE" id="PS51304">
    <property type="entry name" value="GALECTIN"/>
    <property type="match status" value="2"/>
</dbReference>
<dbReference type="PANTHER" id="PTHR11346:SF158">
    <property type="entry name" value="GALECTIN"/>
    <property type="match status" value="1"/>
</dbReference>